<organism evidence="3 4">
    <name type="scientific">Nocardioides mesophilus</name>
    <dbReference type="NCBI Taxonomy" id="433659"/>
    <lineage>
        <taxon>Bacteria</taxon>
        <taxon>Bacillati</taxon>
        <taxon>Actinomycetota</taxon>
        <taxon>Actinomycetes</taxon>
        <taxon>Propionibacteriales</taxon>
        <taxon>Nocardioidaceae</taxon>
        <taxon>Nocardioides</taxon>
    </lineage>
</organism>
<proteinExistence type="predicted"/>
<dbReference type="Pfam" id="PF04167">
    <property type="entry name" value="DUF402"/>
    <property type="match status" value="1"/>
</dbReference>
<feature type="compositionally biased region" description="Pro residues" evidence="1">
    <location>
        <begin position="171"/>
        <end position="184"/>
    </location>
</feature>
<dbReference type="SUPFAM" id="SSF159234">
    <property type="entry name" value="FomD-like"/>
    <property type="match status" value="1"/>
</dbReference>
<name>A0A7G9R9Z8_9ACTN</name>
<dbReference type="AlphaFoldDB" id="A0A7G9R9Z8"/>
<evidence type="ECO:0000313" key="4">
    <source>
        <dbReference type="Proteomes" id="UP000515947"/>
    </source>
</evidence>
<dbReference type="RefSeq" id="WP_187578265.1">
    <property type="nucleotide sequence ID" value="NZ_CP060713.1"/>
</dbReference>
<evidence type="ECO:0000313" key="3">
    <source>
        <dbReference type="EMBL" id="QNN52423.1"/>
    </source>
</evidence>
<sequence>MHEARVSFTKWGGRPHWEYDAIRLGEDEHGTWLGAPAGTRVSRPGAEYHTPLGFTALVPRDGAFVATFYAHGATDLPAGWVEVYVDITTIPVWADATVTMVDLDLDVVRGRTGRVWIDDEDEFADHRVRFGYPADVVRLATASCERVHAAVTSRRPPYDGQVSRSWLSRLPAPPTAPLHAPPDAPRGDADRG</sequence>
<reference evidence="3 4" key="1">
    <citation type="submission" date="2020-08" db="EMBL/GenBank/DDBJ databases">
        <title>Genome sequence of Nocardioides mesophilus KACC 16243T.</title>
        <authorList>
            <person name="Hyun D.-W."/>
            <person name="Bae J.-W."/>
        </authorList>
    </citation>
    <scope>NUCLEOTIDE SEQUENCE [LARGE SCALE GENOMIC DNA]</scope>
    <source>
        <strain evidence="3 4">KACC 16243</strain>
    </source>
</reference>
<feature type="domain" description="DUF402" evidence="2">
    <location>
        <begin position="14"/>
        <end position="154"/>
    </location>
</feature>
<dbReference type="Gene3D" id="2.40.380.10">
    <property type="entry name" value="FomD-like"/>
    <property type="match status" value="1"/>
</dbReference>
<evidence type="ECO:0000256" key="1">
    <source>
        <dbReference type="SAM" id="MobiDB-lite"/>
    </source>
</evidence>
<evidence type="ECO:0000259" key="2">
    <source>
        <dbReference type="Pfam" id="PF04167"/>
    </source>
</evidence>
<dbReference type="EMBL" id="CP060713">
    <property type="protein sequence ID" value="QNN52423.1"/>
    <property type="molecule type" value="Genomic_DNA"/>
</dbReference>
<feature type="region of interest" description="Disordered" evidence="1">
    <location>
        <begin position="153"/>
        <end position="192"/>
    </location>
</feature>
<accession>A0A7G9R9Z8</accession>
<dbReference type="InterPro" id="IPR035930">
    <property type="entry name" value="FomD-like_sf"/>
</dbReference>
<protein>
    <submittedName>
        <fullName evidence="3">DUF402 domain-containing protein</fullName>
    </submittedName>
</protein>
<dbReference type="Proteomes" id="UP000515947">
    <property type="component" value="Chromosome"/>
</dbReference>
<dbReference type="InterPro" id="IPR007295">
    <property type="entry name" value="DUF402"/>
</dbReference>
<dbReference type="KEGG" id="nmes:H9L09_18415"/>
<gene>
    <name evidence="3" type="ORF">H9L09_18415</name>
</gene>
<keyword evidence="4" id="KW-1185">Reference proteome</keyword>